<reference evidence="1" key="1">
    <citation type="submission" date="2019-08" db="EMBL/GenBank/DDBJ databases">
        <authorList>
            <person name="Kucharzyk K."/>
            <person name="Murdoch R.W."/>
            <person name="Higgins S."/>
            <person name="Loffler F."/>
        </authorList>
    </citation>
    <scope>NUCLEOTIDE SEQUENCE</scope>
</reference>
<evidence type="ECO:0000313" key="1">
    <source>
        <dbReference type="EMBL" id="MPM68853.1"/>
    </source>
</evidence>
<proteinExistence type="predicted"/>
<sequence length="51" mass="5508">MRVQLAHATKAGGLALELQVHHGVAGVVRLQQLFHVFQTVGMQHLVAPALE</sequence>
<gene>
    <name evidence="1" type="ORF">SDC9_115788</name>
</gene>
<protein>
    <submittedName>
        <fullName evidence="1">Uncharacterized protein</fullName>
    </submittedName>
</protein>
<comment type="caution">
    <text evidence="1">The sequence shown here is derived from an EMBL/GenBank/DDBJ whole genome shotgun (WGS) entry which is preliminary data.</text>
</comment>
<accession>A0A645C0J8</accession>
<dbReference type="EMBL" id="VSSQ01022500">
    <property type="protein sequence ID" value="MPM68853.1"/>
    <property type="molecule type" value="Genomic_DNA"/>
</dbReference>
<organism evidence="1">
    <name type="scientific">bioreactor metagenome</name>
    <dbReference type="NCBI Taxonomy" id="1076179"/>
    <lineage>
        <taxon>unclassified sequences</taxon>
        <taxon>metagenomes</taxon>
        <taxon>ecological metagenomes</taxon>
    </lineage>
</organism>
<dbReference type="AlphaFoldDB" id="A0A645C0J8"/>
<name>A0A645C0J8_9ZZZZ</name>